<keyword evidence="1" id="KW-0732">Signal</keyword>
<keyword evidence="3" id="KW-1185">Reference proteome</keyword>
<evidence type="ECO:0000313" key="2">
    <source>
        <dbReference type="EMBL" id="RCN36747.1"/>
    </source>
</evidence>
<feature type="non-terminal residue" evidence="2">
    <location>
        <position position="79"/>
    </location>
</feature>
<accession>A0A368G2C9</accession>
<feature type="signal peptide" evidence="1">
    <location>
        <begin position="1"/>
        <end position="18"/>
    </location>
</feature>
<dbReference type="EMBL" id="JOJR01000530">
    <property type="protein sequence ID" value="RCN36747.1"/>
    <property type="molecule type" value="Genomic_DNA"/>
</dbReference>
<dbReference type="Proteomes" id="UP000252519">
    <property type="component" value="Unassembled WGS sequence"/>
</dbReference>
<sequence>MKWSVIFLLCAITPSIDGSLGDRAYLTKAACERNPNLSICRKQEEEIPRSLGDRAYLTKAACERNPNLSICRKQKEEIP</sequence>
<organism evidence="2 3">
    <name type="scientific">Ancylostoma caninum</name>
    <name type="common">Dog hookworm</name>
    <dbReference type="NCBI Taxonomy" id="29170"/>
    <lineage>
        <taxon>Eukaryota</taxon>
        <taxon>Metazoa</taxon>
        <taxon>Ecdysozoa</taxon>
        <taxon>Nematoda</taxon>
        <taxon>Chromadorea</taxon>
        <taxon>Rhabditida</taxon>
        <taxon>Rhabditina</taxon>
        <taxon>Rhabditomorpha</taxon>
        <taxon>Strongyloidea</taxon>
        <taxon>Ancylostomatidae</taxon>
        <taxon>Ancylostomatinae</taxon>
        <taxon>Ancylostoma</taxon>
    </lineage>
</organism>
<proteinExistence type="predicted"/>
<dbReference type="OrthoDB" id="10497679at2759"/>
<evidence type="ECO:0000313" key="3">
    <source>
        <dbReference type="Proteomes" id="UP000252519"/>
    </source>
</evidence>
<comment type="caution">
    <text evidence="2">The sequence shown here is derived from an EMBL/GenBank/DDBJ whole genome shotgun (WGS) entry which is preliminary data.</text>
</comment>
<feature type="chain" id="PRO_5016842766" evidence="1">
    <location>
        <begin position="19"/>
        <end position="79"/>
    </location>
</feature>
<dbReference type="AlphaFoldDB" id="A0A368G2C9"/>
<gene>
    <name evidence="2" type="ORF">ANCCAN_17382</name>
</gene>
<reference evidence="2 3" key="1">
    <citation type="submission" date="2014-10" db="EMBL/GenBank/DDBJ databases">
        <title>Draft genome of the hookworm Ancylostoma caninum.</title>
        <authorList>
            <person name="Mitreva M."/>
        </authorList>
    </citation>
    <scope>NUCLEOTIDE SEQUENCE [LARGE SCALE GENOMIC DNA]</scope>
    <source>
        <strain evidence="2 3">Baltimore</strain>
    </source>
</reference>
<name>A0A368G2C9_ANCCA</name>
<protein>
    <submittedName>
        <fullName evidence="2">Uncharacterized protein</fullName>
    </submittedName>
</protein>
<evidence type="ECO:0000256" key="1">
    <source>
        <dbReference type="SAM" id="SignalP"/>
    </source>
</evidence>